<gene>
    <name evidence="2" type="ORF">BSK52_24965</name>
</gene>
<dbReference type="Proteomes" id="UP000187439">
    <property type="component" value="Unassembled WGS sequence"/>
</dbReference>
<dbReference type="EMBL" id="MPTC01000031">
    <property type="protein sequence ID" value="OMD36343.1"/>
    <property type="molecule type" value="Genomic_DNA"/>
</dbReference>
<name>A0A1R0XMI7_9BACL</name>
<feature type="transmembrane region" description="Helical" evidence="1">
    <location>
        <begin position="74"/>
        <end position="94"/>
    </location>
</feature>
<evidence type="ECO:0000256" key="1">
    <source>
        <dbReference type="SAM" id="Phobius"/>
    </source>
</evidence>
<comment type="caution">
    <text evidence="2">The sequence shown here is derived from an EMBL/GenBank/DDBJ whole genome shotgun (WGS) entry which is preliminary data.</text>
</comment>
<keyword evidence="1" id="KW-1133">Transmembrane helix</keyword>
<evidence type="ECO:0000313" key="3">
    <source>
        <dbReference type="Proteomes" id="UP000187439"/>
    </source>
</evidence>
<protein>
    <submittedName>
        <fullName evidence="2">Uncharacterized protein</fullName>
    </submittedName>
</protein>
<reference evidence="2 3" key="1">
    <citation type="submission" date="2016-10" db="EMBL/GenBank/DDBJ databases">
        <title>Paenibacillus species isolates.</title>
        <authorList>
            <person name="Beno S.M."/>
        </authorList>
    </citation>
    <scope>NUCLEOTIDE SEQUENCE [LARGE SCALE GENOMIC DNA]</scope>
    <source>
        <strain evidence="2 3">FSL H7-0710</strain>
    </source>
</reference>
<proteinExistence type="predicted"/>
<dbReference type="AlphaFoldDB" id="A0A1R0XMI7"/>
<organism evidence="2 3">
    <name type="scientific">Paenibacillus odorifer</name>
    <dbReference type="NCBI Taxonomy" id="189426"/>
    <lineage>
        <taxon>Bacteria</taxon>
        <taxon>Bacillati</taxon>
        <taxon>Bacillota</taxon>
        <taxon>Bacilli</taxon>
        <taxon>Bacillales</taxon>
        <taxon>Paenibacillaceae</taxon>
        <taxon>Paenibacillus</taxon>
    </lineage>
</organism>
<evidence type="ECO:0000313" key="2">
    <source>
        <dbReference type="EMBL" id="OMD36343.1"/>
    </source>
</evidence>
<feature type="transmembrane region" description="Helical" evidence="1">
    <location>
        <begin position="15"/>
        <end position="35"/>
    </location>
</feature>
<keyword evidence="1" id="KW-0812">Transmembrane</keyword>
<dbReference type="RefSeq" id="WP_076121080.1">
    <property type="nucleotide sequence ID" value="NZ_MPTC01000031.1"/>
</dbReference>
<accession>A0A1R0XMI7</accession>
<feature type="transmembrane region" description="Helical" evidence="1">
    <location>
        <begin position="41"/>
        <end position="62"/>
    </location>
</feature>
<sequence>MVKFTRTQKTKEKRAGIAIFFSAITISLIAITLQLLDFSIFYEYLTLICSSILIAIVIRRRIKHRVRVIEGIKFLVYIGIAMLTLVSLLINFNLWTEETLLINLFIIIVSVLESISN</sequence>
<keyword evidence="1" id="KW-0472">Membrane</keyword>